<protein>
    <recommendedName>
        <fullName evidence="2">PEP-utilising enzyme mobile domain-containing protein</fullName>
    </recommendedName>
</protein>
<dbReference type="SUPFAM" id="SSF51735">
    <property type="entry name" value="NAD(P)-binding Rossmann-fold domains"/>
    <property type="match status" value="1"/>
</dbReference>
<keyword evidence="4" id="KW-1185">Reference proteome</keyword>
<feature type="region of interest" description="Disordered" evidence="1">
    <location>
        <begin position="253"/>
        <end position="277"/>
    </location>
</feature>
<dbReference type="PANTHER" id="PTHR43615">
    <property type="entry name" value="PHOSPHOENOLPYRUVATE SYNTHASE-RELATED"/>
    <property type="match status" value="1"/>
</dbReference>
<feature type="domain" description="PEP-utilising enzyme mobile" evidence="2">
    <location>
        <begin position="720"/>
        <end position="791"/>
    </location>
</feature>
<dbReference type="PANTHER" id="PTHR43615:SF1">
    <property type="entry name" value="PPDK_N DOMAIN-CONTAINING PROTEIN"/>
    <property type="match status" value="1"/>
</dbReference>
<evidence type="ECO:0000259" key="2">
    <source>
        <dbReference type="Pfam" id="PF00391"/>
    </source>
</evidence>
<reference evidence="3 4" key="1">
    <citation type="submission" date="2018-09" db="EMBL/GenBank/DDBJ databases">
        <title>Genome sequencing of Nocardioides immobilis CCTCC AB 2017083 for comparison to Nocardioides silvaticus.</title>
        <authorList>
            <person name="Li C."/>
            <person name="Wang G."/>
        </authorList>
    </citation>
    <scope>NUCLEOTIDE SEQUENCE [LARGE SCALE GENOMIC DNA]</scope>
    <source>
        <strain evidence="3 4">CCTCC AB 2017083</strain>
    </source>
</reference>
<dbReference type="SUPFAM" id="SSF52009">
    <property type="entry name" value="Phosphohistidine domain"/>
    <property type="match status" value="1"/>
</dbReference>
<dbReference type="InterPro" id="IPR036637">
    <property type="entry name" value="Phosphohistidine_dom_sf"/>
</dbReference>
<dbReference type="Gene3D" id="3.50.30.10">
    <property type="entry name" value="Phosphohistidine domain"/>
    <property type="match status" value="1"/>
</dbReference>
<dbReference type="Gene3D" id="3.40.50.720">
    <property type="entry name" value="NAD(P)-binding Rossmann-like Domain"/>
    <property type="match status" value="1"/>
</dbReference>
<dbReference type="GO" id="GO:0016772">
    <property type="term" value="F:transferase activity, transferring phosphorus-containing groups"/>
    <property type="evidence" value="ECO:0007669"/>
    <property type="project" value="InterPro"/>
</dbReference>
<dbReference type="EMBL" id="QXGH01000030">
    <property type="protein sequence ID" value="RHW24628.1"/>
    <property type="molecule type" value="Genomic_DNA"/>
</dbReference>
<dbReference type="InterPro" id="IPR008279">
    <property type="entry name" value="PEP-util_enz_mobile_dom"/>
</dbReference>
<name>A0A417XVV8_9ACTN</name>
<accession>A0A417XVV8</accession>
<dbReference type="OrthoDB" id="9765468at2"/>
<dbReference type="InterPro" id="IPR051549">
    <property type="entry name" value="PEP_Utilizing_Enz"/>
</dbReference>
<evidence type="ECO:0000313" key="3">
    <source>
        <dbReference type="EMBL" id="RHW24628.1"/>
    </source>
</evidence>
<proteinExistence type="predicted"/>
<sequence>MMRVLISDVAGSTGRDVARQLLAAGHEVAGLAPAPHRYVDPGVDLVVEPNPGQDTWNRMVAGCDTVVHLAQDGAGLLARAAATHGARVVLVREDGAAAVDAAVLRDAGVPTLVAHTAPLLGRRVDAATLRVLHGILRSDGAIRWTVLHHDDLTRWLARSAVADTTGDVALRAPGTITRDDLTPLLHREGVKLSRRGRGRPVPTTATLPVARDFGAGWTALECAADAVRGLGGRRIAGGTASEERGRFALPTEVIPNNLPASDGGTLEPAGPDGLHGEFDTLVDPRFPVLTATNTSEALPGPMTPMTLDLHLGALRIANHGMGTMLALEGAALEQQASLVLGVLGHSVFINASVGVNVVENMPGWDEESVRRDAYGNIPEDVVFRPYGGPPMPQGLAARRATLTATARVIARARRFKEEAERVNAAAKSETLTADQIAALDDSQLHARAALWRDRLAHGWSVAAIGVMMTGAAAAIHARGKDPEPLGIDVRHLESARTMLAVEHLATHLRDDPRLVALARQGDVGALRAASPAFGAALDAELALMGHRGPGECELESSSFSDRPAQLVTAAAGAAHRTPEPRPAPRPARTRTGKMAAGAVLARERARDGVVRYTHALRQALREQARRLVERGQLDRVDDVFYLTLDQAFTSAEDLRETVARRRAERDRLRAVTMPDVVVGHWQPAADEQALTPGGSVTGLGVYPGVVEGRVRVLRGPDDDIEPGDILVAAVTDVGHTAMFAYAAAVVTDIGGAASHAAIVAREFCVPCVVDTKHATSSFSDGQLVRVDGAAGTVTLLAEAEAATHDEATTVAS</sequence>
<feature type="region of interest" description="Disordered" evidence="1">
    <location>
        <begin position="570"/>
        <end position="593"/>
    </location>
</feature>
<organism evidence="3 4">
    <name type="scientific">Nocardioides immobilis</name>
    <dbReference type="NCBI Taxonomy" id="2049295"/>
    <lineage>
        <taxon>Bacteria</taxon>
        <taxon>Bacillati</taxon>
        <taxon>Actinomycetota</taxon>
        <taxon>Actinomycetes</taxon>
        <taxon>Propionibacteriales</taxon>
        <taxon>Nocardioidaceae</taxon>
        <taxon>Nocardioides</taxon>
    </lineage>
</organism>
<comment type="caution">
    <text evidence="3">The sequence shown here is derived from an EMBL/GenBank/DDBJ whole genome shotgun (WGS) entry which is preliminary data.</text>
</comment>
<gene>
    <name evidence="3" type="ORF">D0Z08_23095</name>
</gene>
<dbReference type="Pfam" id="PF00391">
    <property type="entry name" value="PEP-utilizers"/>
    <property type="match status" value="1"/>
</dbReference>
<dbReference type="AlphaFoldDB" id="A0A417XVV8"/>
<evidence type="ECO:0000313" key="4">
    <source>
        <dbReference type="Proteomes" id="UP000283644"/>
    </source>
</evidence>
<dbReference type="Proteomes" id="UP000283644">
    <property type="component" value="Unassembled WGS sequence"/>
</dbReference>
<evidence type="ECO:0000256" key="1">
    <source>
        <dbReference type="SAM" id="MobiDB-lite"/>
    </source>
</evidence>
<dbReference type="InterPro" id="IPR036291">
    <property type="entry name" value="NAD(P)-bd_dom_sf"/>
</dbReference>
<dbReference type="RefSeq" id="WP_118927639.1">
    <property type="nucleotide sequence ID" value="NZ_QXGH01000030.1"/>
</dbReference>